<organism evidence="2 3">
    <name type="scientific">Kaistella chaponensis</name>
    <dbReference type="NCBI Taxonomy" id="713588"/>
    <lineage>
        <taxon>Bacteria</taxon>
        <taxon>Pseudomonadati</taxon>
        <taxon>Bacteroidota</taxon>
        <taxon>Flavobacteriia</taxon>
        <taxon>Flavobacteriales</taxon>
        <taxon>Weeksellaceae</taxon>
        <taxon>Chryseobacterium group</taxon>
        <taxon>Kaistella</taxon>
    </lineage>
</organism>
<evidence type="ECO:0000313" key="3">
    <source>
        <dbReference type="Proteomes" id="UP000185839"/>
    </source>
</evidence>
<dbReference type="RefSeq" id="WP_076385711.1">
    <property type="nucleotide sequence ID" value="NZ_DAOOBN010000029.1"/>
</dbReference>
<keyword evidence="1" id="KW-1133">Transmembrane helix</keyword>
<proteinExistence type="predicted"/>
<dbReference type="Proteomes" id="UP000185839">
    <property type="component" value="Unassembled WGS sequence"/>
</dbReference>
<protein>
    <recommendedName>
        <fullName evidence="4">Transmembrane protein</fullName>
    </recommendedName>
</protein>
<dbReference type="AlphaFoldDB" id="A0A1N7KCK3"/>
<reference evidence="3" key="1">
    <citation type="submission" date="2017-01" db="EMBL/GenBank/DDBJ databases">
        <authorList>
            <person name="Varghese N."/>
            <person name="Submissions S."/>
        </authorList>
    </citation>
    <scope>NUCLEOTIDE SEQUENCE [LARGE SCALE GENOMIC DNA]</scope>
    <source>
        <strain evidence="3">DSM 23145</strain>
    </source>
</reference>
<keyword evidence="1" id="KW-0472">Membrane</keyword>
<feature type="transmembrane region" description="Helical" evidence="1">
    <location>
        <begin position="75"/>
        <end position="97"/>
    </location>
</feature>
<name>A0A1N7KCK3_9FLAO</name>
<keyword evidence="1" id="KW-0812">Transmembrane</keyword>
<dbReference type="STRING" id="713588.SAMN05421789_103127"/>
<accession>A0A1N7KCK3</accession>
<evidence type="ECO:0000256" key="1">
    <source>
        <dbReference type="SAM" id="Phobius"/>
    </source>
</evidence>
<feature type="transmembrane region" description="Helical" evidence="1">
    <location>
        <begin position="21"/>
        <end position="46"/>
    </location>
</feature>
<dbReference type="EMBL" id="FTOI01000003">
    <property type="protein sequence ID" value="SIS59240.1"/>
    <property type="molecule type" value="Genomic_DNA"/>
</dbReference>
<dbReference type="OrthoDB" id="1274418at2"/>
<evidence type="ECO:0000313" key="2">
    <source>
        <dbReference type="EMBL" id="SIS59240.1"/>
    </source>
</evidence>
<gene>
    <name evidence="2" type="ORF">SAMN05421789_103127</name>
</gene>
<sequence>MNEKNLQKIIDTQPSVSGSTFLVSTLFIISWLLMVGLFVLSIGLFLESYLHYKIFLDWVSRQLNFGLNEEQRWKIAVSFGLFSLFLSIIFLGVIFLCKMVLRRNHFIIQIEDWIFANMKELKKPKITK</sequence>
<evidence type="ECO:0008006" key="4">
    <source>
        <dbReference type="Google" id="ProtNLM"/>
    </source>
</evidence>
<keyword evidence="3" id="KW-1185">Reference proteome</keyword>